<dbReference type="Proteomes" id="UP000263993">
    <property type="component" value="Unassembled WGS sequence"/>
</dbReference>
<proteinExistence type="inferred from homology"/>
<dbReference type="Gene3D" id="3.40.190.10">
    <property type="entry name" value="Periplasmic binding protein-like II"/>
    <property type="match status" value="2"/>
</dbReference>
<comment type="caution">
    <text evidence="6">The sequence shown here is derived from an EMBL/GenBank/DDBJ whole genome shotgun (WGS) entry which is preliminary data.</text>
</comment>
<comment type="subcellular location">
    <subcellularLocation>
        <location evidence="1">Periplasm</location>
    </subcellularLocation>
</comment>
<sequence length="333" mass="35841">MFIRLVAAILFVFALAPAVAQERVTVAVTRSSANGALFLAAARGYFKAEGIELDMTAYASDADVVKAMAAGSTDIALANWSIETVKLASQGVFKAVAAQAREKDGYEGNEMVVSAAAYDRGVRKLDQLLSGVVVVDAVGSTLHYQLEQARTAKGASMVGFTLRFAGSPKAAAAAITEGRADIAMLPMVEARNLLATNQAKLVAWCSQFSTSELGALFASQAMLSGRRAVSEKFLRAYRRGAADYHAAFLRLDRYSKRVSNAVSQEAAKILAYYVYPRARRDEGLAAAEGEVHYMDAQARVDTADLSRRVAWYQAQGLLDKTVNAQNLVDLNFK</sequence>
<evidence type="ECO:0000256" key="2">
    <source>
        <dbReference type="ARBA" id="ARBA00010742"/>
    </source>
</evidence>
<dbReference type="GO" id="GO:0042918">
    <property type="term" value="P:alkanesulfonate transmembrane transport"/>
    <property type="evidence" value="ECO:0007669"/>
    <property type="project" value="TreeGrafter"/>
</dbReference>
<dbReference type="AlphaFoldDB" id="A0A371B798"/>
<evidence type="ECO:0000259" key="5">
    <source>
        <dbReference type="Pfam" id="PF09084"/>
    </source>
</evidence>
<keyword evidence="3 4" id="KW-0732">Signal</keyword>
<name>A0A371B798_9BRAD</name>
<dbReference type="Pfam" id="PF09084">
    <property type="entry name" value="NMT1"/>
    <property type="match status" value="1"/>
</dbReference>
<comment type="similarity">
    <text evidence="2">Belongs to the bacterial solute-binding protein SsuA/TauA family.</text>
</comment>
<evidence type="ECO:0000256" key="1">
    <source>
        <dbReference type="ARBA" id="ARBA00004418"/>
    </source>
</evidence>
<dbReference type="OrthoDB" id="9815602at2"/>
<feature type="domain" description="SsuA/THI5-like" evidence="5">
    <location>
        <begin position="36"/>
        <end position="245"/>
    </location>
</feature>
<dbReference type="SUPFAM" id="SSF53850">
    <property type="entry name" value="Periplasmic binding protein-like II"/>
    <property type="match status" value="1"/>
</dbReference>
<dbReference type="EMBL" id="QRGO01000001">
    <property type="protein sequence ID" value="RDV03323.1"/>
    <property type="molecule type" value="Genomic_DNA"/>
</dbReference>
<evidence type="ECO:0000256" key="3">
    <source>
        <dbReference type="ARBA" id="ARBA00022729"/>
    </source>
</evidence>
<feature type="chain" id="PRO_5016802388" evidence="4">
    <location>
        <begin position="21"/>
        <end position="333"/>
    </location>
</feature>
<protein>
    <submittedName>
        <fullName evidence="6">ABC transporter substrate-binding protein</fullName>
    </submittedName>
</protein>
<evidence type="ECO:0000313" key="6">
    <source>
        <dbReference type="EMBL" id="RDV03323.1"/>
    </source>
</evidence>
<evidence type="ECO:0000313" key="7">
    <source>
        <dbReference type="Proteomes" id="UP000263993"/>
    </source>
</evidence>
<dbReference type="PANTHER" id="PTHR30024:SF47">
    <property type="entry name" value="TAURINE-BINDING PERIPLASMIC PROTEIN"/>
    <property type="match status" value="1"/>
</dbReference>
<reference evidence="7" key="1">
    <citation type="submission" date="2018-08" db="EMBL/GenBank/DDBJ databases">
        <authorList>
            <person name="Kim S.-J."/>
            <person name="Jung G.-Y."/>
        </authorList>
    </citation>
    <scope>NUCLEOTIDE SEQUENCE [LARGE SCALE GENOMIC DNA]</scope>
    <source>
        <strain evidence="7">GY_H</strain>
    </source>
</reference>
<dbReference type="InterPro" id="IPR015168">
    <property type="entry name" value="SsuA/THI5"/>
</dbReference>
<dbReference type="PANTHER" id="PTHR30024">
    <property type="entry name" value="ALIPHATIC SULFONATES-BINDING PROTEIN-RELATED"/>
    <property type="match status" value="1"/>
</dbReference>
<accession>A0A371B798</accession>
<feature type="signal peptide" evidence="4">
    <location>
        <begin position="1"/>
        <end position="20"/>
    </location>
</feature>
<dbReference type="GO" id="GO:0042597">
    <property type="term" value="C:periplasmic space"/>
    <property type="evidence" value="ECO:0007669"/>
    <property type="project" value="UniProtKB-SubCell"/>
</dbReference>
<gene>
    <name evidence="6" type="ORF">DXH78_01195</name>
</gene>
<organism evidence="6 7">
    <name type="scientific">Undibacter mobilis</name>
    <dbReference type="NCBI Taxonomy" id="2292256"/>
    <lineage>
        <taxon>Bacteria</taxon>
        <taxon>Pseudomonadati</taxon>
        <taxon>Pseudomonadota</taxon>
        <taxon>Alphaproteobacteria</taxon>
        <taxon>Hyphomicrobiales</taxon>
        <taxon>Nitrobacteraceae</taxon>
        <taxon>Undibacter</taxon>
    </lineage>
</organism>
<evidence type="ECO:0000256" key="4">
    <source>
        <dbReference type="SAM" id="SignalP"/>
    </source>
</evidence>
<keyword evidence="7" id="KW-1185">Reference proteome</keyword>